<evidence type="ECO:0000256" key="1">
    <source>
        <dbReference type="SAM" id="MobiDB-lite"/>
    </source>
</evidence>
<name>A0A2U2BRU4_9PROT</name>
<protein>
    <submittedName>
        <fullName evidence="2">Uncharacterized protein</fullName>
    </submittedName>
</protein>
<keyword evidence="3" id="KW-1185">Reference proteome</keyword>
<dbReference type="AlphaFoldDB" id="A0A2U2BRU4"/>
<dbReference type="Proteomes" id="UP000245168">
    <property type="component" value="Unassembled WGS sequence"/>
</dbReference>
<dbReference type="RefSeq" id="WP_109253432.1">
    <property type="nucleotide sequence ID" value="NZ_QEXV01000005.1"/>
</dbReference>
<reference evidence="3" key="1">
    <citation type="submission" date="2018-05" db="EMBL/GenBank/DDBJ databases">
        <authorList>
            <person name="Liu B.-T."/>
        </authorList>
    </citation>
    <scope>NUCLEOTIDE SEQUENCE [LARGE SCALE GENOMIC DNA]</scope>
    <source>
        <strain evidence="3">WD6-1</strain>
    </source>
</reference>
<gene>
    <name evidence="2" type="ORF">DDZ18_10895</name>
</gene>
<evidence type="ECO:0000313" key="3">
    <source>
        <dbReference type="Proteomes" id="UP000245168"/>
    </source>
</evidence>
<dbReference type="EMBL" id="QEXV01000005">
    <property type="protein sequence ID" value="PWE16709.1"/>
    <property type="molecule type" value="Genomic_DNA"/>
</dbReference>
<accession>A0A2U2BRU4</accession>
<proteinExistence type="predicted"/>
<sequence length="72" mass="8113">MTEADTERALREALAYALWRSPWRKELKSLDACRAAAGDLVRHMQRARFEVSERPPVEPHGGLARGAPDADR</sequence>
<feature type="region of interest" description="Disordered" evidence="1">
    <location>
        <begin position="51"/>
        <end position="72"/>
    </location>
</feature>
<dbReference type="OrthoDB" id="9987085at2"/>
<evidence type="ECO:0000313" key="2">
    <source>
        <dbReference type="EMBL" id="PWE16709.1"/>
    </source>
</evidence>
<comment type="caution">
    <text evidence="2">The sequence shown here is derived from an EMBL/GenBank/DDBJ whole genome shotgun (WGS) entry which is preliminary data.</text>
</comment>
<organism evidence="2 3">
    <name type="scientific">Marinicauda salina</name>
    <dbReference type="NCBI Taxonomy" id="2135793"/>
    <lineage>
        <taxon>Bacteria</taxon>
        <taxon>Pseudomonadati</taxon>
        <taxon>Pseudomonadota</taxon>
        <taxon>Alphaproteobacteria</taxon>
        <taxon>Maricaulales</taxon>
        <taxon>Maricaulaceae</taxon>
        <taxon>Marinicauda</taxon>
    </lineage>
</organism>